<dbReference type="GO" id="GO:0005694">
    <property type="term" value="C:chromosome"/>
    <property type="evidence" value="ECO:0007669"/>
    <property type="project" value="TreeGrafter"/>
</dbReference>
<dbReference type="PANTHER" id="PTHR13710">
    <property type="entry name" value="DNA HELICASE RECQ FAMILY MEMBER"/>
    <property type="match status" value="1"/>
</dbReference>
<reference evidence="8 9" key="1">
    <citation type="submission" date="2022-09" db="EMBL/GenBank/DDBJ databases">
        <authorList>
            <person name="Palmer J.M."/>
        </authorList>
    </citation>
    <scope>NUCLEOTIDE SEQUENCE [LARGE SCALE GENOMIC DNA]</scope>
    <source>
        <strain evidence="8 9">DSM 7382</strain>
    </source>
</reference>
<dbReference type="InterPro" id="IPR001650">
    <property type="entry name" value="Helicase_C-like"/>
</dbReference>
<dbReference type="Pfam" id="PF00271">
    <property type="entry name" value="Helicase_C"/>
    <property type="match status" value="1"/>
</dbReference>
<evidence type="ECO:0000313" key="9">
    <source>
        <dbReference type="Proteomes" id="UP001385951"/>
    </source>
</evidence>
<comment type="similarity">
    <text evidence="1">Belongs to the helicase family. RecQ subfamily.</text>
</comment>
<keyword evidence="3" id="KW-0413">Isomerase</keyword>
<dbReference type="PANTHER" id="PTHR13710:SF105">
    <property type="entry name" value="ATP-DEPENDENT DNA HELICASE Q1"/>
    <property type="match status" value="1"/>
</dbReference>
<evidence type="ECO:0000256" key="3">
    <source>
        <dbReference type="ARBA" id="ARBA00023235"/>
    </source>
</evidence>
<accession>A0AAW0FI30</accession>
<organism evidence="8 9">
    <name type="scientific">Cerrena zonata</name>
    <dbReference type="NCBI Taxonomy" id="2478898"/>
    <lineage>
        <taxon>Eukaryota</taxon>
        <taxon>Fungi</taxon>
        <taxon>Dikarya</taxon>
        <taxon>Basidiomycota</taxon>
        <taxon>Agaricomycotina</taxon>
        <taxon>Agaricomycetes</taxon>
        <taxon>Polyporales</taxon>
        <taxon>Cerrenaceae</taxon>
        <taxon>Cerrena</taxon>
    </lineage>
</organism>
<keyword evidence="9" id="KW-1185">Reference proteome</keyword>
<feature type="compositionally biased region" description="Basic residues" evidence="6">
    <location>
        <begin position="390"/>
        <end position="403"/>
    </location>
</feature>
<evidence type="ECO:0000259" key="7">
    <source>
        <dbReference type="PROSITE" id="PS51194"/>
    </source>
</evidence>
<evidence type="ECO:0000256" key="1">
    <source>
        <dbReference type="ARBA" id="ARBA00005446"/>
    </source>
</evidence>
<keyword evidence="2" id="KW-0238">DNA-binding</keyword>
<comment type="catalytic activity">
    <reaction evidence="4">
        <text>Couples ATP hydrolysis with the unwinding of duplex DNA by translocating in the 3'-5' direction.</text>
        <dbReference type="EC" id="5.6.2.4"/>
    </reaction>
</comment>
<dbReference type="SMART" id="SM00490">
    <property type="entry name" value="HELICc"/>
    <property type="match status" value="1"/>
</dbReference>
<evidence type="ECO:0000256" key="6">
    <source>
        <dbReference type="SAM" id="MobiDB-lite"/>
    </source>
</evidence>
<dbReference type="GO" id="GO:0000724">
    <property type="term" value="P:double-strand break repair via homologous recombination"/>
    <property type="evidence" value="ECO:0007669"/>
    <property type="project" value="TreeGrafter"/>
</dbReference>
<dbReference type="InterPro" id="IPR027417">
    <property type="entry name" value="P-loop_NTPase"/>
</dbReference>
<evidence type="ECO:0000256" key="2">
    <source>
        <dbReference type="ARBA" id="ARBA00023125"/>
    </source>
</evidence>
<dbReference type="GO" id="GO:0009378">
    <property type="term" value="F:four-way junction helicase activity"/>
    <property type="evidence" value="ECO:0007669"/>
    <property type="project" value="TreeGrafter"/>
</dbReference>
<dbReference type="GO" id="GO:0043138">
    <property type="term" value="F:3'-5' DNA helicase activity"/>
    <property type="evidence" value="ECO:0007669"/>
    <property type="project" value="UniProtKB-EC"/>
</dbReference>
<evidence type="ECO:0000256" key="5">
    <source>
        <dbReference type="ARBA" id="ARBA00034808"/>
    </source>
</evidence>
<feature type="compositionally biased region" description="Polar residues" evidence="6">
    <location>
        <begin position="406"/>
        <end position="415"/>
    </location>
</feature>
<dbReference type="GO" id="GO:0003677">
    <property type="term" value="F:DNA binding"/>
    <property type="evidence" value="ECO:0007669"/>
    <property type="project" value="UniProtKB-KW"/>
</dbReference>
<evidence type="ECO:0000256" key="4">
    <source>
        <dbReference type="ARBA" id="ARBA00034617"/>
    </source>
</evidence>
<comment type="caution">
    <text evidence="8">The sequence shown here is derived from an EMBL/GenBank/DDBJ whole genome shotgun (WGS) entry which is preliminary data.</text>
</comment>
<dbReference type="AlphaFoldDB" id="A0AAW0FI30"/>
<dbReference type="PROSITE" id="PS51194">
    <property type="entry name" value="HELICASE_CTER"/>
    <property type="match status" value="1"/>
</dbReference>
<dbReference type="EMBL" id="JASBNA010000062">
    <property type="protein sequence ID" value="KAK7679199.1"/>
    <property type="molecule type" value="Genomic_DNA"/>
</dbReference>
<dbReference type="Gene3D" id="3.40.50.300">
    <property type="entry name" value="P-loop containing nucleotide triphosphate hydrolases"/>
    <property type="match status" value="1"/>
</dbReference>
<sequence>MELIEINASDDYSSLDSLLDFDNILHPDDIPKTIIFGNTRAQVQEIWRYILIKLGADHDYMHSSIAYIHSLRAQGSKDRVMHQFLSGQIKILVATEAVGMGADIPDVERVIQFGLCTSLSVWVQRAGRAGRTPTLKAKAYLLAERSVFQQQRKRTRAKPTKEASEKDNENELIFQPEEGMEFKKHIEISFRNWLFTKDCRRKALDAYFCNPIGLRKQHDSDDCCDNCTNCRNPVSPPSQEEAPPPTFVFENPGDADTNIRHARTGILRNRAIQALKIWRYEEGSSPSASLLLPCEFLLPEKVLKKLAHNADLKTAEAIKAHFPEDVWPLVTVYASNVLQVLEDVDRKYTEEALQQQAQAKAKKTTSLTKCTVVETDFEPAPMSSLPSHTQPKRPLPRQPKRRKVDNNSSENVQQS</sequence>
<feature type="region of interest" description="Disordered" evidence="6">
    <location>
        <begin position="378"/>
        <end position="415"/>
    </location>
</feature>
<gene>
    <name evidence="8" type="ORF">QCA50_017777</name>
</gene>
<evidence type="ECO:0000313" key="8">
    <source>
        <dbReference type="EMBL" id="KAK7679199.1"/>
    </source>
</evidence>
<dbReference type="Proteomes" id="UP001385951">
    <property type="component" value="Unassembled WGS sequence"/>
</dbReference>
<dbReference type="SUPFAM" id="SSF52540">
    <property type="entry name" value="P-loop containing nucleoside triphosphate hydrolases"/>
    <property type="match status" value="1"/>
</dbReference>
<proteinExistence type="inferred from homology"/>
<dbReference type="GO" id="GO:0005737">
    <property type="term" value="C:cytoplasm"/>
    <property type="evidence" value="ECO:0007669"/>
    <property type="project" value="TreeGrafter"/>
</dbReference>
<feature type="domain" description="Helicase C-terminal" evidence="7">
    <location>
        <begin position="20"/>
        <end position="173"/>
    </location>
</feature>
<dbReference type="EC" id="5.6.2.4" evidence="5"/>
<name>A0AAW0FI30_9APHY</name>
<protein>
    <recommendedName>
        <fullName evidence="5">DNA 3'-5' helicase</fullName>
        <ecNumber evidence="5">5.6.2.4</ecNumber>
    </recommendedName>
</protein>